<keyword evidence="1" id="KW-0732">Signal</keyword>
<sequence length="141" mass="15617">MRYLTFIVMLLCSAPATAQSVLDRLFLTPTERIDLERMRHQGGILRLQGPATGTLQQITLDGYVRNSRGKATAWFNQDKAGAAHLPAQLQGRQHSQRAPVHVPVLRDGRHILLKVGQTYDVDSNTVRESGQPPALSIPGKR</sequence>
<gene>
    <name evidence="2" type="ORF">LE190_14390</name>
</gene>
<name>A0ABS7YDR0_9BURK</name>
<accession>A0ABS7YDR0</accession>
<protein>
    <submittedName>
        <fullName evidence="2">Uncharacterized protein</fullName>
    </submittedName>
</protein>
<reference evidence="2 3" key="1">
    <citation type="submission" date="2021-07" db="EMBL/GenBank/DDBJ databases">
        <title>Characterization of Violacein-producing bacteria and related species.</title>
        <authorList>
            <person name="Wilson H.S."/>
            <person name="De Leon M.E."/>
        </authorList>
    </citation>
    <scope>NUCLEOTIDE SEQUENCE [LARGE SCALE GENOMIC DNA]</scope>
    <source>
        <strain evidence="2 3">HSC-2F05</strain>
    </source>
</reference>
<evidence type="ECO:0000256" key="1">
    <source>
        <dbReference type="SAM" id="SignalP"/>
    </source>
</evidence>
<evidence type="ECO:0000313" key="2">
    <source>
        <dbReference type="EMBL" id="MCA1857107.1"/>
    </source>
</evidence>
<keyword evidence="3" id="KW-1185">Reference proteome</keyword>
<comment type="caution">
    <text evidence="2">The sequence shown here is derived from an EMBL/GenBank/DDBJ whole genome shotgun (WGS) entry which is preliminary data.</text>
</comment>
<feature type="signal peptide" evidence="1">
    <location>
        <begin position="1"/>
        <end position="18"/>
    </location>
</feature>
<dbReference type="EMBL" id="JAHYBX010000005">
    <property type="protein sequence ID" value="MCA1857107.1"/>
    <property type="molecule type" value="Genomic_DNA"/>
</dbReference>
<dbReference type="RefSeq" id="WP_225239349.1">
    <property type="nucleotide sequence ID" value="NZ_JAHYBX010000005.1"/>
</dbReference>
<feature type="chain" id="PRO_5046308665" evidence="1">
    <location>
        <begin position="19"/>
        <end position="141"/>
    </location>
</feature>
<organism evidence="2 3">
    <name type="scientific">Massilia hydrophila</name>
    <dbReference type="NCBI Taxonomy" id="3044279"/>
    <lineage>
        <taxon>Bacteria</taxon>
        <taxon>Pseudomonadati</taxon>
        <taxon>Pseudomonadota</taxon>
        <taxon>Betaproteobacteria</taxon>
        <taxon>Burkholderiales</taxon>
        <taxon>Oxalobacteraceae</taxon>
        <taxon>Telluria group</taxon>
        <taxon>Massilia</taxon>
    </lineage>
</organism>
<proteinExistence type="predicted"/>
<dbReference type="Proteomes" id="UP001198602">
    <property type="component" value="Unassembled WGS sequence"/>
</dbReference>
<evidence type="ECO:0000313" key="3">
    <source>
        <dbReference type="Proteomes" id="UP001198602"/>
    </source>
</evidence>